<gene>
    <name evidence="1" type="ORF">COLO4_18672</name>
</gene>
<name>A0A1R3J8A2_9ROSI</name>
<proteinExistence type="predicted"/>
<evidence type="ECO:0000313" key="1">
    <source>
        <dbReference type="EMBL" id="OMO91062.1"/>
    </source>
</evidence>
<comment type="caution">
    <text evidence="1">The sequence shown here is derived from an EMBL/GenBank/DDBJ whole genome shotgun (WGS) entry which is preliminary data.</text>
</comment>
<sequence length="34" mass="3975">MEKIEIEKVRRRVIRMRKLGGISASANHTLRLLV</sequence>
<dbReference type="EMBL" id="AWUE01016487">
    <property type="protein sequence ID" value="OMO91062.1"/>
    <property type="molecule type" value="Genomic_DNA"/>
</dbReference>
<evidence type="ECO:0000313" key="2">
    <source>
        <dbReference type="Proteomes" id="UP000187203"/>
    </source>
</evidence>
<keyword evidence="2" id="KW-1185">Reference proteome</keyword>
<dbReference type="AlphaFoldDB" id="A0A1R3J8A2"/>
<organism evidence="1 2">
    <name type="scientific">Corchorus olitorius</name>
    <dbReference type="NCBI Taxonomy" id="93759"/>
    <lineage>
        <taxon>Eukaryota</taxon>
        <taxon>Viridiplantae</taxon>
        <taxon>Streptophyta</taxon>
        <taxon>Embryophyta</taxon>
        <taxon>Tracheophyta</taxon>
        <taxon>Spermatophyta</taxon>
        <taxon>Magnoliopsida</taxon>
        <taxon>eudicotyledons</taxon>
        <taxon>Gunneridae</taxon>
        <taxon>Pentapetalae</taxon>
        <taxon>rosids</taxon>
        <taxon>malvids</taxon>
        <taxon>Malvales</taxon>
        <taxon>Malvaceae</taxon>
        <taxon>Grewioideae</taxon>
        <taxon>Apeibeae</taxon>
        <taxon>Corchorus</taxon>
    </lineage>
</organism>
<protein>
    <submittedName>
        <fullName evidence="1">Uncharacterized protein</fullName>
    </submittedName>
</protein>
<reference evidence="2" key="1">
    <citation type="submission" date="2013-09" db="EMBL/GenBank/DDBJ databases">
        <title>Corchorus olitorius genome sequencing.</title>
        <authorList>
            <person name="Alam M."/>
            <person name="Haque M.S."/>
            <person name="Islam M.S."/>
            <person name="Emdad E.M."/>
            <person name="Islam M.M."/>
            <person name="Ahmed B."/>
            <person name="Halim A."/>
            <person name="Hossen Q.M.M."/>
            <person name="Hossain M.Z."/>
            <person name="Ahmed R."/>
            <person name="Khan M.M."/>
            <person name="Islam R."/>
            <person name="Rashid M.M."/>
            <person name="Khan S.A."/>
            <person name="Rahman M.S."/>
            <person name="Alam M."/>
            <person name="Yahiya A.S."/>
            <person name="Khan M.S."/>
            <person name="Azam M.S."/>
            <person name="Haque T."/>
            <person name="Lashkar M.Z.H."/>
            <person name="Akhand A.I."/>
            <person name="Morshed G."/>
            <person name="Roy S."/>
            <person name="Uddin K.S."/>
            <person name="Rabeya T."/>
            <person name="Hossain A.S."/>
            <person name="Chowdhury A."/>
            <person name="Snigdha A.R."/>
            <person name="Mortoza M.S."/>
            <person name="Matin S.A."/>
            <person name="Hoque S.M.E."/>
            <person name="Islam M.K."/>
            <person name="Roy D.K."/>
            <person name="Haider R."/>
            <person name="Moosa M.M."/>
            <person name="Elias S.M."/>
            <person name="Hasan A.M."/>
            <person name="Jahan S."/>
            <person name="Shafiuddin M."/>
            <person name="Mahmood N."/>
            <person name="Shommy N.S."/>
        </authorList>
    </citation>
    <scope>NUCLEOTIDE SEQUENCE [LARGE SCALE GENOMIC DNA]</scope>
    <source>
        <strain evidence="2">cv. O-4</strain>
    </source>
</reference>
<accession>A0A1R3J8A2</accession>
<dbReference type="Proteomes" id="UP000187203">
    <property type="component" value="Unassembled WGS sequence"/>
</dbReference>